<dbReference type="CDD" id="cd17909">
    <property type="entry name" value="CheC_ClassI"/>
    <property type="match status" value="1"/>
</dbReference>
<evidence type="ECO:0000256" key="2">
    <source>
        <dbReference type="ARBA" id="ARBA00022801"/>
    </source>
</evidence>
<dbReference type="Gene3D" id="3.40.1550.10">
    <property type="entry name" value="CheC-like"/>
    <property type="match status" value="1"/>
</dbReference>
<evidence type="ECO:0000313" key="5">
    <source>
        <dbReference type="EMBL" id="MFC4719853.1"/>
    </source>
</evidence>
<sequence length="195" mass="21714">MEFTALERDGLKEVINIGGGNAATSISMMVNRRIDMRVPEVAILTYEEMYAQIMEDDQEVYAVVSNIIGEISGVFVFVLEQATAQRMTDFMVGQANSSTEVVTSAVTEMTNIVSNSFLNAIGKLLDKQLISSLPMMQFDYFGAIISSIYMALNQYDDQVLVIRNEFFYDEERIDASLFFIPAPGVIEQILTALGI</sequence>
<dbReference type="Proteomes" id="UP001595969">
    <property type="component" value="Unassembled WGS sequence"/>
</dbReference>
<keyword evidence="1" id="KW-0145">Chemotaxis</keyword>
<dbReference type="EMBL" id="JBHSGS010000049">
    <property type="protein sequence ID" value="MFC4719853.1"/>
    <property type="molecule type" value="Genomic_DNA"/>
</dbReference>
<name>A0ABV9MZL3_9ENTE</name>
<comment type="caution">
    <text evidence="5">The sequence shown here is derived from an EMBL/GenBank/DDBJ whole genome shotgun (WGS) entry which is preliminary data.</text>
</comment>
<dbReference type="PANTHER" id="PTHR43693:SF1">
    <property type="entry name" value="PROTEIN PHOSPHATASE CHEZ"/>
    <property type="match status" value="1"/>
</dbReference>
<feature type="domain" description="Chemotaxis phosphatase CheX-like" evidence="4">
    <location>
        <begin position="63"/>
        <end position="123"/>
    </location>
</feature>
<dbReference type="InterPro" id="IPR028051">
    <property type="entry name" value="CheX-like_dom"/>
</dbReference>
<organism evidence="5 6">
    <name type="scientific">Enterococcus lemanii</name>
    <dbReference type="NCBI Taxonomy" id="1159752"/>
    <lineage>
        <taxon>Bacteria</taxon>
        <taxon>Bacillati</taxon>
        <taxon>Bacillota</taxon>
        <taxon>Bacilli</taxon>
        <taxon>Lactobacillales</taxon>
        <taxon>Enterococcaceae</taxon>
        <taxon>Enterococcus</taxon>
    </lineage>
</organism>
<dbReference type="InterPro" id="IPR050992">
    <property type="entry name" value="CheZ_family_phosphatases"/>
</dbReference>
<reference evidence="6" key="1">
    <citation type="journal article" date="2019" name="Int. J. Syst. Evol. Microbiol.">
        <title>The Global Catalogue of Microorganisms (GCM) 10K type strain sequencing project: providing services to taxonomists for standard genome sequencing and annotation.</title>
        <authorList>
            <consortium name="The Broad Institute Genomics Platform"/>
            <consortium name="The Broad Institute Genome Sequencing Center for Infectious Disease"/>
            <person name="Wu L."/>
            <person name="Ma J."/>
        </authorList>
    </citation>
    <scope>NUCLEOTIDE SEQUENCE [LARGE SCALE GENOMIC DNA]</scope>
    <source>
        <strain evidence="6">CGMCC 1.19032</strain>
    </source>
</reference>
<feature type="domain" description="CheC-like protein" evidence="3">
    <location>
        <begin position="8"/>
        <end position="41"/>
    </location>
</feature>
<dbReference type="InterPro" id="IPR028976">
    <property type="entry name" value="CheC-like_sf"/>
</dbReference>
<keyword evidence="2" id="KW-0378">Hydrolase</keyword>
<evidence type="ECO:0000259" key="4">
    <source>
        <dbReference type="Pfam" id="PF13690"/>
    </source>
</evidence>
<dbReference type="RefSeq" id="WP_204652863.1">
    <property type="nucleotide sequence ID" value="NZ_JAFBFD010000002.1"/>
</dbReference>
<keyword evidence="6" id="KW-1185">Reference proteome</keyword>
<dbReference type="PANTHER" id="PTHR43693">
    <property type="entry name" value="PROTEIN PHOSPHATASE CHEZ"/>
    <property type="match status" value="1"/>
</dbReference>
<dbReference type="InterPro" id="IPR007597">
    <property type="entry name" value="CheC"/>
</dbReference>
<evidence type="ECO:0000256" key="1">
    <source>
        <dbReference type="ARBA" id="ARBA00022500"/>
    </source>
</evidence>
<dbReference type="Pfam" id="PF04509">
    <property type="entry name" value="CheC"/>
    <property type="match status" value="1"/>
</dbReference>
<gene>
    <name evidence="5" type="ORF">ACFO5I_08955</name>
</gene>
<accession>A0ABV9MZL3</accession>
<proteinExistence type="predicted"/>
<dbReference type="Pfam" id="PF13690">
    <property type="entry name" value="CheX"/>
    <property type="match status" value="1"/>
</dbReference>
<dbReference type="SUPFAM" id="SSF103039">
    <property type="entry name" value="CheC-like"/>
    <property type="match status" value="1"/>
</dbReference>
<protein>
    <submittedName>
        <fullName evidence="5">Chemotaxis protein CheC</fullName>
    </submittedName>
</protein>
<evidence type="ECO:0000313" key="6">
    <source>
        <dbReference type="Proteomes" id="UP001595969"/>
    </source>
</evidence>
<evidence type="ECO:0000259" key="3">
    <source>
        <dbReference type="Pfam" id="PF04509"/>
    </source>
</evidence>